<dbReference type="PANTHER" id="PTHR38934">
    <property type="entry name" value="HYPHALLY REGULATED CELL WALL PROTEIN 1"/>
    <property type="match status" value="1"/>
</dbReference>
<keyword evidence="4" id="KW-0812">Transmembrane</keyword>
<feature type="signal peptide" evidence="5">
    <location>
        <begin position="1"/>
        <end position="18"/>
    </location>
</feature>
<evidence type="ECO:0000259" key="6">
    <source>
        <dbReference type="SMART" id="SM00181"/>
    </source>
</evidence>
<dbReference type="OMA" id="VYFYELP"/>
<feature type="domain" description="EGF-like" evidence="6">
    <location>
        <begin position="1058"/>
        <end position="1102"/>
    </location>
</feature>
<gene>
    <name evidence="7" type="ORF">GSPATT00037407001</name>
</gene>
<keyword evidence="8" id="KW-1185">Reference proteome</keyword>
<feature type="chain" id="PRO_5002623233" description="EGF-like domain-containing protein" evidence="5">
    <location>
        <begin position="19"/>
        <end position="2328"/>
    </location>
</feature>
<keyword evidence="4" id="KW-0472">Membrane</keyword>
<dbReference type="EMBL" id="CT868062">
    <property type="protein sequence ID" value="CAK68622.1"/>
    <property type="molecule type" value="Genomic_DNA"/>
</dbReference>
<dbReference type="PANTHER" id="PTHR38934:SF6">
    <property type="entry name" value="CHROMOSOME UNDETERMINED SCAFFOLD_176, WHOLE GENOME SHOTGUN SEQUENCE"/>
    <property type="match status" value="1"/>
</dbReference>
<feature type="transmembrane region" description="Helical" evidence="4">
    <location>
        <begin position="2104"/>
        <end position="2125"/>
    </location>
</feature>
<dbReference type="OrthoDB" id="290842at2759"/>
<keyword evidence="1 5" id="KW-0732">Signal</keyword>
<evidence type="ECO:0000256" key="4">
    <source>
        <dbReference type="SAM" id="Phobius"/>
    </source>
</evidence>
<dbReference type="CDD" id="cd00064">
    <property type="entry name" value="FU"/>
    <property type="match status" value="1"/>
</dbReference>
<feature type="domain" description="EGF-like" evidence="6">
    <location>
        <begin position="822"/>
        <end position="864"/>
    </location>
</feature>
<feature type="transmembrane region" description="Helical" evidence="4">
    <location>
        <begin position="2131"/>
        <end position="2155"/>
    </location>
</feature>
<dbReference type="InParanoid" id="A0CCV5"/>
<feature type="domain" description="EGF-like" evidence="6">
    <location>
        <begin position="1668"/>
        <end position="1701"/>
    </location>
</feature>
<evidence type="ECO:0000313" key="8">
    <source>
        <dbReference type="Proteomes" id="UP000000600"/>
    </source>
</evidence>
<feature type="domain" description="EGF-like" evidence="6">
    <location>
        <begin position="865"/>
        <end position="908"/>
    </location>
</feature>
<evidence type="ECO:0000313" key="7">
    <source>
        <dbReference type="EMBL" id="CAK68622.1"/>
    </source>
</evidence>
<dbReference type="Proteomes" id="UP000000600">
    <property type="component" value="Unassembled WGS sequence"/>
</dbReference>
<feature type="domain" description="EGF-like" evidence="6">
    <location>
        <begin position="726"/>
        <end position="768"/>
    </location>
</feature>
<dbReference type="KEGG" id="ptm:GSPATT00037407001"/>
<evidence type="ECO:0000256" key="1">
    <source>
        <dbReference type="ARBA" id="ARBA00022729"/>
    </source>
</evidence>
<feature type="domain" description="EGF-like" evidence="6">
    <location>
        <begin position="1111"/>
        <end position="1150"/>
    </location>
</feature>
<protein>
    <recommendedName>
        <fullName evidence="6">EGF-like domain-containing protein</fullName>
    </recommendedName>
</protein>
<dbReference type="RefSeq" id="XP_001436019.1">
    <property type="nucleotide sequence ID" value="XM_001435982.1"/>
</dbReference>
<dbReference type="GeneID" id="5021805"/>
<evidence type="ECO:0000256" key="3">
    <source>
        <dbReference type="ARBA" id="ARBA00023157"/>
    </source>
</evidence>
<feature type="domain" description="EGF-like" evidence="6">
    <location>
        <begin position="414"/>
        <end position="444"/>
    </location>
</feature>
<keyword evidence="4" id="KW-1133">Transmembrane helix</keyword>
<dbReference type="InterPro" id="IPR000742">
    <property type="entry name" value="EGF"/>
</dbReference>
<feature type="transmembrane region" description="Helical" evidence="4">
    <location>
        <begin position="2248"/>
        <end position="2267"/>
    </location>
</feature>
<feature type="transmembrane region" description="Helical" evidence="4">
    <location>
        <begin position="2217"/>
        <end position="2236"/>
    </location>
</feature>
<dbReference type="InterPro" id="IPR009030">
    <property type="entry name" value="Growth_fac_rcpt_cys_sf"/>
</dbReference>
<keyword evidence="3" id="KW-1015">Disulfide bond</keyword>
<dbReference type="SMART" id="SM00181">
    <property type="entry name" value="EGF"/>
    <property type="match status" value="9"/>
</dbReference>
<dbReference type="Gene3D" id="2.10.220.10">
    <property type="entry name" value="Hormone Receptor, Insulin-like Growth Factor Receptor 1, Chain A, domain 2"/>
    <property type="match status" value="3"/>
</dbReference>
<feature type="domain" description="EGF-like" evidence="6">
    <location>
        <begin position="1588"/>
        <end position="1620"/>
    </location>
</feature>
<accession>A0CCV5</accession>
<feature type="transmembrane region" description="Helical" evidence="4">
    <location>
        <begin position="2010"/>
        <end position="2033"/>
    </location>
</feature>
<dbReference type="InterPro" id="IPR006212">
    <property type="entry name" value="Furin_repeat"/>
</dbReference>
<dbReference type="SMART" id="SM00261">
    <property type="entry name" value="FU"/>
    <property type="match status" value="13"/>
</dbReference>
<organism evidence="7 8">
    <name type="scientific">Paramecium tetraurelia</name>
    <dbReference type="NCBI Taxonomy" id="5888"/>
    <lineage>
        <taxon>Eukaryota</taxon>
        <taxon>Sar</taxon>
        <taxon>Alveolata</taxon>
        <taxon>Ciliophora</taxon>
        <taxon>Intramacronucleata</taxon>
        <taxon>Oligohymenophorea</taxon>
        <taxon>Peniculida</taxon>
        <taxon>Parameciidae</taxon>
        <taxon>Paramecium</taxon>
    </lineage>
</organism>
<proteinExistence type="predicted"/>
<sequence length="2328" mass="264960">MLCYFQLILCCLFVLLNAQWQQYSELLSYDSMFIESTDLTTANYRAGGFIKTTEPLSTANFINCTSPSTSYITLNKDNNGAKYYYTQTLQGGCFVSIDLYFYDTWSNDAITFKIGSFSYTYTYTSPTSYPLSIGFCDSIFHDVKTINFTIPSSSSGPITFLTSMSGNGQVSIRNIMISQFSLTCFPSCSQCTGPEYNQCTACFYGSPTNNICPYCPSNLFYRQYIGCKQNCQFYSQKYVNGFCSSTQYLDSSSFYSSTSLLQYSLIYDPQNVDTTPGIQYINYSYLFGFFKFSSGFYRFIKFSSSIQSNYLIGLKMELWILNGMPQGCGIELKINNTYYGSIFSTSSGLQSLKIQIEDTQSYSNCNTTYTTCQSYQIYGYFDIPPYSFLLSVKGNYTIADAAWAIRSISVQKGYCPSSCQTCELPFECLTCFTGYYKYRDGTCRWSCSEPYQMPVDSYCQDYDDETPYSKYLIKEYGSLANDPTQYSKYTLVSQTGDNFLKGSTIFYSYWNYMRVFGGKYIWAQAKFSRTFSITAPHHGVTVGFYILYGPNFPMDGLFKYSIDSLVTVEKSLNEEYTINEDEDDGTKQQRIYEKIDHNENSLTITWECFGSNNEPLEAYCAFYYLYIAVHYCQPYCLECTDQTTCTLWESTYDSNVIKFSQAECSSNQYYFKPSLTCLECPSSCLACLSQQYCSTCKDTYTLTQEGCVCKQNQFEQNNQCNDCPIECNQCLSSTRCIECLTTNNRRLLNEQCVCIDGYYPKMGSPICLICHKFCETCFGPTNSDCLTCKNISMIQQVESTCSCPLNTSYQESTKSCNSCHFSCQTCFRSTINGCLTCNSLQFRVLKGLECICEPGYYEMSDACTACPLELDNTLSQCFKQCDNNSTIWHNEICNSCDDGFVLELGECRPICNDLQVQGYEQCEDGNSQLDDKCFNCQYQCPLNCLTCDSSTILPCPDVCGDGLITGDEECEDGNNIEYDGCHNCRFQCQPQCTKCIKGLCYECATSGWYIDPTQSPWICKEKCGDGLLVGTEQCEDGNSSDIDGCKDCKYYCRLGCKSCDYTNKLCLSCETGFKPVSYYCQNICGDGLIVTDPTGIYIEQCDDGNTISGDGCSSTCKFQCQSSTICLSCVDLRCESCAAGYILTADKVCLPVCGDSVKVAQESCEDGLILPYQGCQNCKAKCQPSCKTCGTTGNGCLSCNTGYQRINNICYPICGDKVITQDEECDDGNLVYGDGCHQCKFNCEDSCAFCLKGMCLDCIEGYALRQSRCYSICGDGIQTFSEQCDNVGELEPINACNNCQFQNDQNCLAFNFGLCQLCKEGYELSPNVSQQCIRSLDQPNDIIDHCLFPLQDTCLKCNLQADYDEFNETCILHQETQTQCELYMKISPNLYCNYCFPLCIECNNEVCVKCQEGYYLNQRNQCISQCGDGILAVDEQCEFNDKDCYSCQTLKPQYCKHFHEICLLCQYGYYFDVVNNSCYSVCGDNLVASNEDCEDGNEFKYDGCYNCKYQCQLECLDCQLGKCLQCEDTLVLNQSKGICEELKLCDDQQGLYYDDFTNGCESRCGDGIIAAKEDCDDSNTQPYDGCFECSYQCDKNCTNCQKGICFECQLGFKLNQQKCLSECGDGIKNGNEECDDYNDIPRDGCTQCKVDPNYKCQEDTSSLSFCYKCQDHCLECSFRDSYIIECQKCESGYFLKDNSCNQCSEKCEECENSPNNCKQCITQDCSTCDNISGLYLDKQLKSCIPKCGDNIIAGIEQCDDGNNIDMDGCNSKCSIEKDFICNQGVCFVPPKKSIDISYKNSTTTSDIDLLFGEADLEGACDKLQITIEEFQTNEFNYSVLKKSEIEDNKVGCEIRFDFFKTILESNLIHLLVPLVKESNRILIEEAREIVIVPRKKVYYNQEQQAQAQSVVAASSTFTFLLQLIGPLTIVLGGFNFFWTILDILTWINNFYFLNVDYPLNVKMFFNQLEWGDIINIPDVLSLNQPGDAYYFEAPPKFTEKDVNPLFFNNIQLFIALIVLVFILDFVSRFYVYLINNKYYQKTKTIHQIKIFSLYQQEQSNIDPSINQSEQIIKQFSQQTHKPPHILDLIYKEAVWFNQNFRAKLIQVIGLVFLDICLACVLQLKYTRNLDFVIIIINIAFAYLGILFIVTVFRLYKFVCSQHPILYENKQFSYYYSSLYEGINTNKNLAKNYCIVNLIRKTMFIFFTVYFYELPLLQTSFCCLSCFSNLALILYQNPFENKKTLIQTAIPDMCIFIIIFMTVVLAIHDISQILTFDEKYMLGWIILFFIGFSIFVQLIFLFKQFYEDMKERYNSIKEFIRKKKEQSKG</sequence>
<dbReference type="eggNOG" id="KOG3525">
    <property type="taxonomic scope" value="Eukaryota"/>
</dbReference>
<dbReference type="HOGENOM" id="CLU_000581_1_0_1"/>
<dbReference type="Pfam" id="PF13948">
    <property type="entry name" value="DUF4215"/>
    <property type="match status" value="12"/>
</dbReference>
<feature type="transmembrane region" description="Helical" evidence="4">
    <location>
        <begin position="2279"/>
        <end position="2301"/>
    </location>
</feature>
<dbReference type="NCBIfam" id="TIGR02232">
    <property type="entry name" value="myxo_disulf_rpt"/>
    <property type="match status" value="7"/>
</dbReference>
<evidence type="ECO:0000256" key="5">
    <source>
        <dbReference type="SAM" id="SignalP"/>
    </source>
</evidence>
<keyword evidence="2" id="KW-0677">Repeat</keyword>
<feature type="domain" description="EGF-like" evidence="6">
    <location>
        <begin position="1283"/>
        <end position="1333"/>
    </location>
</feature>
<dbReference type="SUPFAM" id="SSF57184">
    <property type="entry name" value="Growth factor receptor domain"/>
    <property type="match status" value="9"/>
</dbReference>
<feature type="transmembrane region" description="Helical" evidence="4">
    <location>
        <begin position="2192"/>
        <end position="2211"/>
    </location>
</feature>
<name>A0CCV5_PARTE</name>
<reference evidence="7 8" key="1">
    <citation type="journal article" date="2006" name="Nature">
        <title>Global trends of whole-genome duplications revealed by the ciliate Paramecium tetraurelia.</title>
        <authorList>
            <consortium name="Genoscope"/>
            <person name="Aury J.-M."/>
            <person name="Jaillon O."/>
            <person name="Duret L."/>
            <person name="Noel B."/>
            <person name="Jubin C."/>
            <person name="Porcel B.M."/>
            <person name="Segurens B."/>
            <person name="Daubin V."/>
            <person name="Anthouard V."/>
            <person name="Aiach N."/>
            <person name="Arnaiz O."/>
            <person name="Billaut A."/>
            <person name="Beisson J."/>
            <person name="Blanc I."/>
            <person name="Bouhouche K."/>
            <person name="Camara F."/>
            <person name="Duharcourt S."/>
            <person name="Guigo R."/>
            <person name="Gogendeau D."/>
            <person name="Katinka M."/>
            <person name="Keller A.-M."/>
            <person name="Kissmehl R."/>
            <person name="Klotz C."/>
            <person name="Koll F."/>
            <person name="Le Moue A."/>
            <person name="Lepere C."/>
            <person name="Malinsky S."/>
            <person name="Nowacki M."/>
            <person name="Nowak J.K."/>
            <person name="Plattner H."/>
            <person name="Poulain J."/>
            <person name="Ruiz F."/>
            <person name="Serrano V."/>
            <person name="Zagulski M."/>
            <person name="Dessen P."/>
            <person name="Betermier M."/>
            <person name="Weissenbach J."/>
            <person name="Scarpelli C."/>
            <person name="Schachter V."/>
            <person name="Sperling L."/>
            <person name="Meyer E."/>
            <person name="Cohen J."/>
            <person name="Wincker P."/>
        </authorList>
    </citation>
    <scope>NUCLEOTIDE SEQUENCE [LARGE SCALE GENOMIC DNA]</scope>
    <source>
        <strain evidence="7 8">Stock d4-2</strain>
    </source>
</reference>
<dbReference type="InterPro" id="IPR011936">
    <property type="entry name" value="Myxo_disulph_rpt"/>
</dbReference>
<evidence type="ECO:0000256" key="2">
    <source>
        <dbReference type="ARBA" id="ARBA00022737"/>
    </source>
</evidence>